<keyword evidence="2" id="KW-1185">Reference proteome</keyword>
<reference evidence="1 2" key="1">
    <citation type="submission" date="2023-02" db="EMBL/GenBank/DDBJ databases">
        <title>LHISI_Scaffold_Assembly.</title>
        <authorList>
            <person name="Stuart O.P."/>
            <person name="Cleave R."/>
            <person name="Magrath M.J.L."/>
            <person name="Mikheyev A.S."/>
        </authorList>
    </citation>
    <scope>NUCLEOTIDE SEQUENCE [LARGE SCALE GENOMIC DNA]</scope>
    <source>
        <strain evidence="1">Daus_M_001</strain>
        <tissue evidence="1">Leg muscle</tissue>
    </source>
</reference>
<dbReference type="Proteomes" id="UP001159363">
    <property type="component" value="Chromosome 6"/>
</dbReference>
<proteinExistence type="predicted"/>
<sequence>MGTITCFALCKVSEIMGTITCLTKPHFPISQRALWCDRTAISEIRTKQQSFTYLSLVKSQISWTILGGRSIYVKGGEKTKRVEVILGTSCNIVDLEDYGCPSLQVLKREEIKLVSLSHSGIYRFEWAERSLRNG</sequence>
<name>A0ABQ9H226_9NEOP</name>
<evidence type="ECO:0000313" key="2">
    <source>
        <dbReference type="Proteomes" id="UP001159363"/>
    </source>
</evidence>
<dbReference type="EMBL" id="JARBHB010000007">
    <property type="protein sequence ID" value="KAJ8878357.1"/>
    <property type="molecule type" value="Genomic_DNA"/>
</dbReference>
<comment type="caution">
    <text evidence="1">The sequence shown here is derived from an EMBL/GenBank/DDBJ whole genome shotgun (WGS) entry which is preliminary data.</text>
</comment>
<organism evidence="1 2">
    <name type="scientific">Dryococelus australis</name>
    <dbReference type="NCBI Taxonomy" id="614101"/>
    <lineage>
        <taxon>Eukaryota</taxon>
        <taxon>Metazoa</taxon>
        <taxon>Ecdysozoa</taxon>
        <taxon>Arthropoda</taxon>
        <taxon>Hexapoda</taxon>
        <taxon>Insecta</taxon>
        <taxon>Pterygota</taxon>
        <taxon>Neoptera</taxon>
        <taxon>Polyneoptera</taxon>
        <taxon>Phasmatodea</taxon>
        <taxon>Verophasmatodea</taxon>
        <taxon>Anareolatae</taxon>
        <taxon>Phasmatidae</taxon>
        <taxon>Eurycanthinae</taxon>
        <taxon>Dryococelus</taxon>
    </lineage>
</organism>
<accession>A0ABQ9H226</accession>
<gene>
    <name evidence="1" type="ORF">PR048_018934</name>
</gene>
<protein>
    <submittedName>
        <fullName evidence="1">Uncharacterized protein</fullName>
    </submittedName>
</protein>
<evidence type="ECO:0000313" key="1">
    <source>
        <dbReference type="EMBL" id="KAJ8878357.1"/>
    </source>
</evidence>